<evidence type="ECO:0000313" key="1">
    <source>
        <dbReference type="EMBL" id="QHT19339.1"/>
    </source>
</evidence>
<dbReference type="EMBL" id="MN739664">
    <property type="protein sequence ID" value="QHT19339.1"/>
    <property type="molecule type" value="Genomic_DNA"/>
</dbReference>
<dbReference type="AlphaFoldDB" id="A0A6C0DTF1"/>
<name>A0A6C0DTF1_9ZZZZ</name>
<sequence length="251" mass="27754">MDPVNYIFEISHPITNKKLYSVKATHYNNSTSLGLTSAIFADGNSIFDPGAYTLEFTYAHDNTLPTLTAFEVLSSTALTNPPADLQIRLKTSDKLLFDFQADIVDGYSPNYQYLVTNSIGASDLFYSIAVISITNQRLFSIDMLPTWPTSVPGWTGSGSGPSTISRSGILGTVAIYPTLSEGPTTKSCKAETYYINRLLKMGYTMNQIVPSSLYTSYTSVYMTFPSYELRQLFMDGNLVLNGCRSEKGRIY</sequence>
<accession>A0A6C0DTF1</accession>
<reference evidence="1" key="1">
    <citation type="journal article" date="2020" name="Nature">
        <title>Giant virus diversity and host interactions through global metagenomics.</title>
        <authorList>
            <person name="Schulz F."/>
            <person name="Roux S."/>
            <person name="Paez-Espino D."/>
            <person name="Jungbluth S."/>
            <person name="Walsh D.A."/>
            <person name="Denef V.J."/>
            <person name="McMahon K.D."/>
            <person name="Konstantinidis K.T."/>
            <person name="Eloe-Fadrosh E.A."/>
            <person name="Kyrpides N.C."/>
            <person name="Woyke T."/>
        </authorList>
    </citation>
    <scope>NUCLEOTIDE SEQUENCE</scope>
    <source>
        <strain evidence="1">GVMAG-M-3300023174-57</strain>
    </source>
</reference>
<proteinExistence type="predicted"/>
<protein>
    <submittedName>
        <fullName evidence="1">Uncharacterized protein</fullName>
    </submittedName>
</protein>
<organism evidence="1">
    <name type="scientific">viral metagenome</name>
    <dbReference type="NCBI Taxonomy" id="1070528"/>
    <lineage>
        <taxon>unclassified sequences</taxon>
        <taxon>metagenomes</taxon>
        <taxon>organismal metagenomes</taxon>
    </lineage>
</organism>